<dbReference type="KEGG" id="aup:AsAng_0037530"/>
<dbReference type="AlphaFoldDB" id="A0A915YH13"/>
<evidence type="ECO:0000256" key="1">
    <source>
        <dbReference type="SAM" id="Phobius"/>
    </source>
</evidence>
<dbReference type="Pfam" id="PF07693">
    <property type="entry name" value="KAP_NTPase"/>
    <property type="match status" value="1"/>
</dbReference>
<organism evidence="3 4">
    <name type="scientific">Aureispira anguillae</name>
    <dbReference type="NCBI Taxonomy" id="2864201"/>
    <lineage>
        <taxon>Bacteria</taxon>
        <taxon>Pseudomonadati</taxon>
        <taxon>Bacteroidota</taxon>
        <taxon>Saprospiria</taxon>
        <taxon>Saprospirales</taxon>
        <taxon>Saprospiraceae</taxon>
        <taxon>Aureispira</taxon>
    </lineage>
</organism>
<name>A0A915YH13_9BACT</name>
<keyword evidence="4" id="KW-1185">Reference proteome</keyword>
<feature type="transmembrane region" description="Helical" evidence="1">
    <location>
        <begin position="82"/>
        <end position="103"/>
    </location>
</feature>
<evidence type="ECO:0000259" key="2">
    <source>
        <dbReference type="Pfam" id="PF07693"/>
    </source>
</evidence>
<dbReference type="InterPro" id="IPR027417">
    <property type="entry name" value="P-loop_NTPase"/>
</dbReference>
<dbReference type="InterPro" id="IPR052754">
    <property type="entry name" value="NTPase_KAP_P-loop"/>
</dbReference>
<keyword evidence="1" id="KW-1133">Transmembrane helix</keyword>
<proteinExistence type="predicted"/>
<feature type="transmembrane region" description="Helical" evidence="1">
    <location>
        <begin position="148"/>
        <end position="166"/>
    </location>
</feature>
<keyword evidence="1" id="KW-0812">Transmembrane</keyword>
<dbReference type="Proteomes" id="UP001060919">
    <property type="component" value="Chromosome"/>
</dbReference>
<reference evidence="3" key="1">
    <citation type="submission" date="2022-09" db="EMBL/GenBank/DDBJ databases">
        <title>Aureispira anguillicida sp. nov., isolated from Leptocephalus of Japanese eel Anguilla japonica.</title>
        <authorList>
            <person name="Yuasa K."/>
            <person name="Mekata T."/>
            <person name="Ikunari K."/>
        </authorList>
    </citation>
    <scope>NUCLEOTIDE SEQUENCE</scope>
    <source>
        <strain evidence="3">EL160426</strain>
    </source>
</reference>
<evidence type="ECO:0000313" key="3">
    <source>
        <dbReference type="EMBL" id="BDS13025.1"/>
    </source>
</evidence>
<protein>
    <submittedName>
        <fullName evidence="3">KAP family NTPase</fullName>
    </submittedName>
</protein>
<evidence type="ECO:0000313" key="4">
    <source>
        <dbReference type="Proteomes" id="UP001060919"/>
    </source>
</evidence>
<keyword evidence="1" id="KW-0472">Membrane</keyword>
<feature type="transmembrane region" description="Helical" evidence="1">
    <location>
        <begin position="12"/>
        <end position="38"/>
    </location>
</feature>
<dbReference type="SUPFAM" id="SSF52540">
    <property type="entry name" value="P-loop containing nucleoside triphosphate hydrolases"/>
    <property type="match status" value="2"/>
</dbReference>
<feature type="domain" description="KAP NTPase" evidence="2">
    <location>
        <begin position="258"/>
        <end position="528"/>
    </location>
</feature>
<dbReference type="InterPro" id="IPR011646">
    <property type="entry name" value="KAP_P-loop"/>
</dbReference>
<dbReference type="PANTHER" id="PTHR22674">
    <property type="entry name" value="NTPASE, KAP FAMILY P-LOOP DOMAIN-CONTAINING 1"/>
    <property type="match status" value="1"/>
</dbReference>
<dbReference type="PANTHER" id="PTHR22674:SF6">
    <property type="entry name" value="NTPASE KAP FAMILY P-LOOP DOMAIN-CONTAINING PROTEIN 1"/>
    <property type="match status" value="1"/>
</dbReference>
<feature type="transmembrane region" description="Helical" evidence="1">
    <location>
        <begin position="123"/>
        <end position="141"/>
    </location>
</feature>
<accession>A0A915YH13</accession>
<gene>
    <name evidence="3" type="ORF">AsAng_0037530</name>
</gene>
<sequence>MHFVSVVLTLVIYILYTFFLLAVVSLLLCFICCVRVYVSGYEWMRKEVFFFRKKVKKNVNYIIDILGRVLKKMKTDFIDNKLFLFRTTILSIIITILIIPFIWQSINGYLQTLFLVFKSNKVGEYSILIYVLILLIWRFLIVDRDYKIGTKSLYLLTFTLLIYYFSKRLLNDVEYYAFKEIKLFCFEVDCLKSVDYLDFVFGFTYLFFLGSYFRQRIKDECSSLNEKEMSNLISEDFWNYYPMNDKFSQIKESLNKRKLLASNLCKELLNIKTDTSYAIAILGEWGTGKTQFLEKIENILEDKYNKKYVLIRHHPWKVSGETAIINDFFNLLREELQEYHGELNLTVNAYLEALFQKYKTWGAKTIQLLFSNRAHNKSVEEGYNALSKVIEEIPRKIIVMIDDLDRLDGDEIMGIMKLIRNVANFKNLIFIVAYDKSYVSRSIAEKLENVNGENYLEKIFQLEVTLPVFNPLTLQKLLLGLLSERLTDSWHKEKIGELVRMDSFTWEYLQTIRDIIRFVNLLTINYELLKQEVSFTDFYNVTLLKLKYTDCYEAIYIERKRWFLSGNTTSNKMVLKPLFEEEIKELSSIENNTKAQKLVIRTVKVLFDGFNLENDDFSAFVGTSNSDVKEIISINKKSSFYKYFSGHLRDNVLPRNQLIGIFAGAKEEIEMISKLNEWTVDGKGEFIRSYIEDFLSFPAIKEKENYEKGIRVLFKAKFLELDLKTLEGLLLHEHNINSIYEKEIEYKAFIVKCLKEELTIKDSLIMNLVQYATRPKRILSVEDAQSIYLFHLENYVKGITNEEVANEDFIANLLDLYRKAQSPNAREDDYQFEIYKNINEHLKNLIKQEPIKFIRRVIKRDEGKPNMLRLGLKNKEICFFFNNHMGFKTFCDKIINDNQDDEFYIGLKLFLDKWFESYNGDSNYAALFISNGRFFYSLKHPPVFINFLLPAETYNQDVFISKLSKKQDNIVWLEEEVEPFIIPIIELEKDLYIVVPESDAWKSIHVRSSYDGDIAKEEIDNVQLDLGTILENEMPIINYKVYLIKAKEKGMFGIYPQA</sequence>
<dbReference type="Gene3D" id="3.40.50.300">
    <property type="entry name" value="P-loop containing nucleotide triphosphate hydrolases"/>
    <property type="match status" value="1"/>
</dbReference>
<dbReference type="EMBL" id="AP026867">
    <property type="protein sequence ID" value="BDS13025.1"/>
    <property type="molecule type" value="Genomic_DNA"/>
</dbReference>